<evidence type="ECO:0000256" key="1">
    <source>
        <dbReference type="SAM" id="Phobius"/>
    </source>
</evidence>
<name>A0ABD5V7T0_9EURY</name>
<dbReference type="AlphaFoldDB" id="A0ABD5V7T0"/>
<evidence type="ECO:0000313" key="2">
    <source>
        <dbReference type="EMBL" id="MFC6951472.1"/>
    </source>
</evidence>
<sequence length="144" mass="15496">MYSSHHAALSLVAGAALVPFVPTVLPAVAVVAYAVVLGVAIDFDHFLVARYNAGNWRALRACATDPRRAFLAQDEIFDADEVWPLERLLSHAVLAGVLVATLLAAGLVGLAVVSAVVLYVHVLSDLAWDVARQAEYFERVRETT</sequence>
<keyword evidence="3" id="KW-1185">Reference proteome</keyword>
<organism evidence="2 3">
    <name type="scientific">Halorubellus litoreus</name>
    <dbReference type="NCBI Taxonomy" id="755308"/>
    <lineage>
        <taxon>Archaea</taxon>
        <taxon>Methanobacteriati</taxon>
        <taxon>Methanobacteriota</taxon>
        <taxon>Stenosarchaea group</taxon>
        <taxon>Halobacteria</taxon>
        <taxon>Halobacteriales</taxon>
        <taxon>Halorubellaceae</taxon>
        <taxon>Halorubellus</taxon>
    </lineage>
</organism>
<evidence type="ECO:0000313" key="3">
    <source>
        <dbReference type="Proteomes" id="UP001596395"/>
    </source>
</evidence>
<dbReference type="EMBL" id="JBHSXN010000001">
    <property type="protein sequence ID" value="MFC6951472.1"/>
    <property type="molecule type" value="Genomic_DNA"/>
</dbReference>
<dbReference type="Proteomes" id="UP001596395">
    <property type="component" value="Unassembled WGS sequence"/>
</dbReference>
<proteinExistence type="predicted"/>
<comment type="caution">
    <text evidence="2">The sequence shown here is derived from an EMBL/GenBank/DDBJ whole genome shotgun (WGS) entry which is preliminary data.</text>
</comment>
<keyword evidence="1" id="KW-0812">Transmembrane</keyword>
<dbReference type="RefSeq" id="WP_336348504.1">
    <property type="nucleotide sequence ID" value="NZ_JAZAQL010000001.1"/>
</dbReference>
<gene>
    <name evidence="2" type="ORF">ACFQGB_01230</name>
</gene>
<feature type="transmembrane region" description="Helical" evidence="1">
    <location>
        <begin position="92"/>
        <end position="120"/>
    </location>
</feature>
<keyword evidence="1" id="KW-1133">Transmembrane helix</keyword>
<protein>
    <recommendedName>
        <fullName evidence="4">LexA-binding, inner membrane-associated hydrolase</fullName>
    </recommendedName>
</protein>
<reference evidence="2 3" key="1">
    <citation type="journal article" date="2019" name="Int. J. Syst. Evol. Microbiol.">
        <title>The Global Catalogue of Microorganisms (GCM) 10K type strain sequencing project: providing services to taxonomists for standard genome sequencing and annotation.</title>
        <authorList>
            <consortium name="The Broad Institute Genomics Platform"/>
            <consortium name="The Broad Institute Genome Sequencing Center for Infectious Disease"/>
            <person name="Wu L."/>
            <person name="Ma J."/>
        </authorList>
    </citation>
    <scope>NUCLEOTIDE SEQUENCE [LARGE SCALE GENOMIC DNA]</scope>
    <source>
        <strain evidence="2 3">GX26</strain>
    </source>
</reference>
<accession>A0ABD5V7T0</accession>
<evidence type="ECO:0008006" key="4">
    <source>
        <dbReference type="Google" id="ProtNLM"/>
    </source>
</evidence>
<keyword evidence="1" id="KW-0472">Membrane</keyword>